<name>A0A3Q7Y6W9_CICAR</name>
<sequence length="129" mass="14732">MYGRNFPGRKGLKQRFANKVAQRNRLPKHHIALIAATILTYGSYGLRVHTLVSDIDALCVAHFFASIAEDFFVLLHHMLKTRPEVSQIHCVKTVKVSFMRFKVPLMPFNLKCIRGTLKRIRGTLAVLTQ</sequence>
<evidence type="ECO:0000259" key="1">
    <source>
        <dbReference type="Pfam" id="PF20750"/>
    </source>
</evidence>
<reference evidence="3" key="1">
    <citation type="submission" date="2025-08" db="UniProtKB">
        <authorList>
            <consortium name="RefSeq"/>
        </authorList>
    </citation>
    <scope>IDENTIFICATION</scope>
    <source>
        <tissue evidence="3">Etiolated seedlings</tissue>
    </source>
</reference>
<dbReference type="GO" id="GO:1990817">
    <property type="term" value="F:poly(A) RNA polymerase activity"/>
    <property type="evidence" value="ECO:0007669"/>
    <property type="project" value="TreeGrafter"/>
</dbReference>
<dbReference type="Proteomes" id="UP000087171">
    <property type="component" value="Unplaced"/>
</dbReference>
<dbReference type="SUPFAM" id="SSF81301">
    <property type="entry name" value="Nucleotidyltransferase"/>
    <property type="match status" value="1"/>
</dbReference>
<feature type="domain" description="Poly(A) polymerase nucleotidyltransferase" evidence="1">
    <location>
        <begin position="13"/>
        <end position="124"/>
    </location>
</feature>
<gene>
    <name evidence="3" type="primary">LOC113784497</name>
</gene>
<organism evidence="2 3">
    <name type="scientific">Cicer arietinum</name>
    <name type="common">Chickpea</name>
    <name type="synonym">Garbanzo</name>
    <dbReference type="NCBI Taxonomy" id="3827"/>
    <lineage>
        <taxon>Eukaryota</taxon>
        <taxon>Viridiplantae</taxon>
        <taxon>Streptophyta</taxon>
        <taxon>Embryophyta</taxon>
        <taxon>Tracheophyta</taxon>
        <taxon>Spermatophyta</taxon>
        <taxon>Magnoliopsida</taxon>
        <taxon>eudicotyledons</taxon>
        <taxon>Gunneridae</taxon>
        <taxon>Pentapetalae</taxon>
        <taxon>rosids</taxon>
        <taxon>fabids</taxon>
        <taxon>Fabales</taxon>
        <taxon>Fabaceae</taxon>
        <taxon>Papilionoideae</taxon>
        <taxon>50 kb inversion clade</taxon>
        <taxon>NPAAA clade</taxon>
        <taxon>Hologalegina</taxon>
        <taxon>IRL clade</taxon>
        <taxon>Cicereae</taxon>
        <taxon>Cicer</taxon>
    </lineage>
</organism>
<evidence type="ECO:0000313" key="3">
    <source>
        <dbReference type="RefSeq" id="XP_027186497.1"/>
    </source>
</evidence>
<keyword evidence="2" id="KW-1185">Reference proteome</keyword>
<protein>
    <submittedName>
        <fullName evidence="3">Nuclear poly(A) polymerase 3-like</fullName>
    </submittedName>
</protein>
<evidence type="ECO:0000313" key="2">
    <source>
        <dbReference type="Proteomes" id="UP000087171"/>
    </source>
</evidence>
<dbReference type="PANTHER" id="PTHR10682">
    <property type="entry name" value="POLY A POLYMERASE"/>
    <property type="match status" value="1"/>
</dbReference>
<proteinExistence type="predicted"/>
<dbReference type="InterPro" id="IPR043519">
    <property type="entry name" value="NT_sf"/>
</dbReference>
<dbReference type="Gene3D" id="3.30.460.10">
    <property type="entry name" value="Beta Polymerase, domain 2"/>
    <property type="match status" value="1"/>
</dbReference>
<dbReference type="Pfam" id="PF20750">
    <property type="entry name" value="PAP_NTPase"/>
    <property type="match status" value="1"/>
</dbReference>
<accession>A0A3Q7Y6W9</accession>
<dbReference type="AlphaFoldDB" id="A0A3Q7Y6W9"/>
<dbReference type="RefSeq" id="XP_027186497.1">
    <property type="nucleotide sequence ID" value="XM_027330696.1"/>
</dbReference>
<dbReference type="GO" id="GO:0005634">
    <property type="term" value="C:nucleus"/>
    <property type="evidence" value="ECO:0007669"/>
    <property type="project" value="TreeGrafter"/>
</dbReference>
<dbReference type="STRING" id="3827.A0A3Q7Y6W9"/>
<dbReference type="OrthoDB" id="412748at2759"/>
<dbReference type="PANTHER" id="PTHR10682:SF33">
    <property type="entry name" value="NUCLEAR POLY(A) POLYMERASE 3"/>
    <property type="match status" value="1"/>
</dbReference>
<dbReference type="InterPro" id="IPR048840">
    <property type="entry name" value="PolA_pol_NTPase"/>
</dbReference>